<dbReference type="EMBL" id="UOYO01000036">
    <property type="protein sequence ID" value="VAY87883.1"/>
    <property type="molecule type" value="Genomic_DNA"/>
</dbReference>
<gene>
    <name evidence="2" type="ORF">MNB_ARC-1_562</name>
</gene>
<sequence length="223" mass="26687">MITFEIQKNFFNTVISQQNIDNKAIGIYQELIYLRFEDVIKSSFPIFVSVISNEILEKYIKKFVSFGANSPCVWKMPFEFKQFLEQNTSIVSRQYKEILEFESIQIKMYVSNINFRPTKFSWNRSYRLSPNAKIFKSNFNLLNKQDITLKTQYILIYKDINDHDIYYIEITKVMYHFFKYLRNFNSAKQSLKLASKKTNLNYNDVFDTMENTLARFAKNSILI</sequence>
<feature type="domain" description="Putative DNA-binding" evidence="1">
    <location>
        <begin position="5"/>
        <end position="84"/>
    </location>
</feature>
<accession>A0A3B1DTJ6</accession>
<dbReference type="InterPro" id="IPR018640">
    <property type="entry name" value="DUF2063"/>
</dbReference>
<dbReference type="Gene3D" id="1.10.150.690">
    <property type="entry name" value="DUF2063"/>
    <property type="match status" value="1"/>
</dbReference>
<reference evidence="2" key="1">
    <citation type="submission" date="2018-10" db="EMBL/GenBank/DDBJ databases">
        <authorList>
            <person name="Aoki K."/>
        </authorList>
    </citation>
    <scope>NUCLEOTIDE SEQUENCE</scope>
</reference>
<organism evidence="2">
    <name type="scientific">hydrothermal vent metagenome</name>
    <dbReference type="NCBI Taxonomy" id="652676"/>
    <lineage>
        <taxon>unclassified sequences</taxon>
        <taxon>metagenomes</taxon>
        <taxon>ecological metagenomes</taxon>
    </lineage>
</organism>
<dbReference type="AlphaFoldDB" id="A0A3B1DTJ6"/>
<protein>
    <recommendedName>
        <fullName evidence="1">Putative DNA-binding domain-containing protein</fullName>
    </recommendedName>
</protein>
<dbReference type="Pfam" id="PF09836">
    <property type="entry name" value="DUF2063"/>
    <property type="match status" value="1"/>
</dbReference>
<evidence type="ECO:0000313" key="2">
    <source>
        <dbReference type="EMBL" id="VAY87883.1"/>
    </source>
</evidence>
<dbReference type="InterPro" id="IPR044922">
    <property type="entry name" value="DUF2063_N_sf"/>
</dbReference>
<evidence type="ECO:0000259" key="1">
    <source>
        <dbReference type="Pfam" id="PF09836"/>
    </source>
</evidence>
<proteinExistence type="predicted"/>
<name>A0A3B1DTJ6_9ZZZZ</name>